<gene>
    <name evidence="1" type="ORF">METZ01_LOCUS265218</name>
</gene>
<evidence type="ECO:0008006" key="2">
    <source>
        <dbReference type="Google" id="ProtNLM"/>
    </source>
</evidence>
<sequence>MYDFHYGSKDQIRQNPEEFLIFVKRLLPRWINGIPDSECVAIYRTLVSMNKKDSTLIETGCGASTLAMFLYAVLNDAHIFSWDTNGSRGSFLRSVISEAICRPLEVDLYRYWSFIGFNSTDPHVGITMIKEIDLSADFGFFDSWHTLDQLSGEVECFIKIASQNFYLAIDDAYYKSQYQNFSYINMIRQKLNLSPVSEPDSNYCRPFYVEVEEYLTDKFESVDRIDDDYKKNYQEDIFFKY</sequence>
<name>A0A382JJ23_9ZZZZ</name>
<dbReference type="EMBL" id="UINC01074806">
    <property type="protein sequence ID" value="SVC12364.1"/>
    <property type="molecule type" value="Genomic_DNA"/>
</dbReference>
<proteinExistence type="predicted"/>
<protein>
    <recommendedName>
        <fullName evidence="2">Class I SAM-dependent methyltransferase</fullName>
    </recommendedName>
</protein>
<accession>A0A382JJ23</accession>
<dbReference type="InterPro" id="IPR029063">
    <property type="entry name" value="SAM-dependent_MTases_sf"/>
</dbReference>
<reference evidence="1" key="1">
    <citation type="submission" date="2018-05" db="EMBL/GenBank/DDBJ databases">
        <authorList>
            <person name="Lanie J.A."/>
            <person name="Ng W.-L."/>
            <person name="Kazmierczak K.M."/>
            <person name="Andrzejewski T.M."/>
            <person name="Davidsen T.M."/>
            <person name="Wayne K.J."/>
            <person name="Tettelin H."/>
            <person name="Glass J.I."/>
            <person name="Rusch D."/>
            <person name="Podicherti R."/>
            <person name="Tsui H.-C.T."/>
            <person name="Winkler M.E."/>
        </authorList>
    </citation>
    <scope>NUCLEOTIDE SEQUENCE</scope>
</reference>
<organism evidence="1">
    <name type="scientific">marine metagenome</name>
    <dbReference type="NCBI Taxonomy" id="408172"/>
    <lineage>
        <taxon>unclassified sequences</taxon>
        <taxon>metagenomes</taxon>
        <taxon>ecological metagenomes</taxon>
    </lineage>
</organism>
<evidence type="ECO:0000313" key="1">
    <source>
        <dbReference type="EMBL" id="SVC12364.1"/>
    </source>
</evidence>
<dbReference type="AlphaFoldDB" id="A0A382JJ23"/>
<dbReference type="Gene3D" id="3.40.50.150">
    <property type="entry name" value="Vaccinia Virus protein VP39"/>
    <property type="match status" value="1"/>
</dbReference>
<feature type="non-terminal residue" evidence="1">
    <location>
        <position position="241"/>
    </location>
</feature>